<dbReference type="InterPro" id="IPR009050">
    <property type="entry name" value="Globin-like_sf"/>
</dbReference>
<gene>
    <name evidence="2" type="ORF">SM124_19820</name>
</gene>
<dbReference type="Gene3D" id="1.10.490.10">
    <property type="entry name" value="Globins"/>
    <property type="match status" value="1"/>
</dbReference>
<accession>A0ABU5J3N8</accession>
<proteinExistence type="predicted"/>
<dbReference type="SUPFAM" id="SSF46458">
    <property type="entry name" value="Globin-like"/>
    <property type="match status" value="1"/>
</dbReference>
<reference evidence="2 3" key="1">
    <citation type="submission" date="2023-11" db="EMBL/GenBank/DDBJ databases">
        <title>Bacillus jintuensis, isolated from a mudflat on the Beibu Gulf coast.</title>
        <authorList>
            <person name="Li M."/>
        </authorList>
    </citation>
    <scope>NUCLEOTIDE SEQUENCE [LARGE SCALE GENOMIC DNA]</scope>
    <source>
        <strain evidence="2 3">31A1R</strain>
    </source>
</reference>
<keyword evidence="3" id="KW-1185">Reference proteome</keyword>
<sequence>MNKRMVFSERETCNQDGCYIDPSLPADILIQLMLIHLDEQDLQLINRLSPLMKDDIFYIVEEYVNQLAISDSKSLQHINEFKNFLRSHIYELFSGRIDTDFINSRKKLALYHQKFGLELAGYFKCIAELFKYIFEKGNIIKLNDTNPSHLPRAITRIISFELMLVHLYMEKHSSLVS</sequence>
<dbReference type="InterPro" id="IPR012292">
    <property type="entry name" value="Globin/Proto"/>
</dbReference>
<dbReference type="InterPro" id="IPR039379">
    <property type="entry name" value="Protoglobin_sensor_dom"/>
</dbReference>
<dbReference type="RefSeq" id="WP_322448267.1">
    <property type="nucleotide sequence ID" value="NZ_JAXOFX010000018.1"/>
</dbReference>
<evidence type="ECO:0000313" key="2">
    <source>
        <dbReference type="EMBL" id="MDZ5473972.1"/>
    </source>
</evidence>
<protein>
    <submittedName>
        <fullName evidence="2">Protoglobin domain-containing protein</fullName>
    </submittedName>
</protein>
<dbReference type="EMBL" id="JAXOFX010000018">
    <property type="protein sequence ID" value="MDZ5473972.1"/>
    <property type="molecule type" value="Genomic_DNA"/>
</dbReference>
<dbReference type="Proteomes" id="UP001290455">
    <property type="component" value="Unassembled WGS sequence"/>
</dbReference>
<organism evidence="2 3">
    <name type="scientific">Robertmurraya mangrovi</name>
    <dbReference type="NCBI Taxonomy" id="3098077"/>
    <lineage>
        <taxon>Bacteria</taxon>
        <taxon>Bacillati</taxon>
        <taxon>Bacillota</taxon>
        <taxon>Bacilli</taxon>
        <taxon>Bacillales</taxon>
        <taxon>Bacillaceae</taxon>
        <taxon>Robertmurraya</taxon>
    </lineage>
</organism>
<dbReference type="Pfam" id="PF11563">
    <property type="entry name" value="Protoglobin"/>
    <property type="match status" value="1"/>
</dbReference>
<name>A0ABU5J3N8_9BACI</name>
<dbReference type="InterPro" id="IPR044398">
    <property type="entry name" value="Globin-sensor_dom"/>
</dbReference>
<evidence type="ECO:0000313" key="3">
    <source>
        <dbReference type="Proteomes" id="UP001290455"/>
    </source>
</evidence>
<feature type="domain" description="Globin-sensor" evidence="1">
    <location>
        <begin position="30"/>
        <end position="166"/>
    </location>
</feature>
<evidence type="ECO:0000259" key="1">
    <source>
        <dbReference type="Pfam" id="PF11563"/>
    </source>
</evidence>
<comment type="caution">
    <text evidence="2">The sequence shown here is derived from an EMBL/GenBank/DDBJ whole genome shotgun (WGS) entry which is preliminary data.</text>
</comment>
<dbReference type="CDD" id="cd01068">
    <property type="entry name" value="globin_sensor"/>
    <property type="match status" value="1"/>
</dbReference>